<accession>A0A8T4IIV3</accession>
<sequence length="464" mass="50628">MRRDASSRVENTALDAVLRESGLSHARLARRVNQLGAQQGIPLRYDKASVTRWIQGKRPRGRAPEFMAGALSEALRRTVTPAEIGLGGENTRPVTARALSYCEDVDDALRTLAELGSTDVSRRSLLGGVPFVAGALADPQRQWLLWLSEAEDGQPARLAAASDGGAAEPLHYMIQTFDSMDNRFGGAHVRSAIVHYLSNQAMPMVQQRGRREAEHRELFTAAAKLAAMAGWSSYDAGEYGMAQRYMTLGLRLCGEGGDRVLGGQIWAGISHLQTSLGYPSDGVYSARVGLATAKDSGSPLGLMRLHAMAARGYAARRDQQKAHAHLRFAEESLARSRGPAQESPWVGYLDHHYLEAETAQVFRDLGDGKRAEQMAAESVRHNAQRGRRQAIGRSVLATAHLQQGQLDAALESAHTALERLGSGNIHSERSVQALRAFRAELEPFRREEAVREFVRQARPVLGAA</sequence>
<protein>
    <recommendedName>
        <fullName evidence="3">Transcriptional regulator</fullName>
    </recommendedName>
</protein>
<dbReference type="Proteomes" id="UP000675554">
    <property type="component" value="Unassembled WGS sequence"/>
</dbReference>
<evidence type="ECO:0000313" key="1">
    <source>
        <dbReference type="EMBL" id="MBR7671849.1"/>
    </source>
</evidence>
<keyword evidence="2" id="KW-1185">Reference proteome</keyword>
<gene>
    <name evidence="1" type="ORF">KDA82_02100</name>
</gene>
<evidence type="ECO:0008006" key="3">
    <source>
        <dbReference type="Google" id="ProtNLM"/>
    </source>
</evidence>
<organism evidence="1 2">
    <name type="scientific">Streptomyces daliensis</name>
    <dbReference type="NCBI Taxonomy" id="299421"/>
    <lineage>
        <taxon>Bacteria</taxon>
        <taxon>Bacillati</taxon>
        <taxon>Actinomycetota</taxon>
        <taxon>Actinomycetes</taxon>
        <taxon>Kitasatosporales</taxon>
        <taxon>Streptomycetaceae</taxon>
        <taxon>Streptomyces</taxon>
    </lineage>
</organism>
<dbReference type="AlphaFoldDB" id="A0A8T4IIV3"/>
<name>A0A8T4IIV3_9ACTN</name>
<comment type="caution">
    <text evidence="1">The sequence shown here is derived from an EMBL/GenBank/DDBJ whole genome shotgun (WGS) entry which is preliminary data.</text>
</comment>
<dbReference type="EMBL" id="JAGSMN010000040">
    <property type="protein sequence ID" value="MBR7671849.1"/>
    <property type="molecule type" value="Genomic_DNA"/>
</dbReference>
<reference evidence="1" key="1">
    <citation type="submission" date="2021-04" db="EMBL/GenBank/DDBJ databases">
        <title>Sequencing of actinobacteria type strains.</title>
        <authorList>
            <person name="Nguyen G.-S."/>
            <person name="Wentzel A."/>
        </authorList>
    </citation>
    <scope>NUCLEOTIDE SEQUENCE</scope>
    <source>
        <strain evidence="1">DSM 42095</strain>
    </source>
</reference>
<evidence type="ECO:0000313" key="2">
    <source>
        <dbReference type="Proteomes" id="UP000675554"/>
    </source>
</evidence>
<proteinExistence type="predicted"/>